<dbReference type="Pfam" id="PF12796">
    <property type="entry name" value="Ank_2"/>
    <property type="match status" value="2"/>
</dbReference>
<dbReference type="Gene3D" id="1.10.533.10">
    <property type="entry name" value="Death Domain, Fas"/>
    <property type="match status" value="1"/>
</dbReference>
<dbReference type="InterPro" id="IPR037059">
    <property type="entry name" value="RHD_DNA_bind_dom_sf"/>
</dbReference>
<sequence length="874" mass="98820">MYFFLHFSDLTPLGSAGILSPFSSVGSQGNMSTMSPMSTSLSPIHATDDYINLTNEVIGESYISILVQPMDKFRFRYRSEMVGTHGSLLGVFNGRKRNKSNVPAVKLHNFLDKAIIRCTLVTTDEGLRIPHAHRLVRRMNGVDKGDPHYIEVSPQNDFTAEFHGMGIIHTARRNVKDEIVFKLREEILEERKRTNINATLNLRDDAQIKADVEVYQKSINLNSVALCFQGFIKDEHNIMRPITAPVYSNPINNLKSALTGELKICRIDKYTSSCEGGEEVFILVEKVSKKNIRIKFFETDDDDIEIWADYGSFSELDVHHQYAMVFRTPPYRDRTITSPKEVFIQLERPSDSACSEPIKFTYKPSDRMIGRKRTRISHSNSSELVQTIFNNDVFLTSTSSNTPLNTESADISKELKQMLDDKCSSGEFRDFVERINSDDLMLYEKLIQQGSEDKLTYDSAPSKKDDKSFAKDVIIDITMNIKLKPNKAIDIIKKALKDRTTYGDSPLHCALRYGQKENVKRIIRLMSLLNKDAEELVNIRNSSGKSPLHYAASQDQPEITKALLMLGADPNITDHYGQMPLHRAVKFPEAERSIDILLAEKEINIEANTDLGWTPLQLAAKAGSYYAVCSLVQTGADVNSTDMTYGRTALHIAVEGSHQDIVEFLLKNTKIDVNKRNFSGNTALHTACVIPGTKAKEICALLMQNGADPHLRNYNRESSVAEGEPMQGVKIETQSEDENLEECTGQSSFDLASNKPDILQLVSGQNEILESMIKEENIDDIHKVWMDVEQEKHLANILDETKGWKKLANFFNFEYLMNVFEQSKTNSTLLLLNYIAIQTNTSLSELQRIFQDIGEEVAATYMSQILSVKQENKF</sequence>
<dbReference type="Pfam" id="PF16179">
    <property type="entry name" value="RHD_dimer"/>
    <property type="match status" value="1"/>
</dbReference>
<dbReference type="Gene3D" id="1.25.40.20">
    <property type="entry name" value="Ankyrin repeat-containing domain"/>
    <property type="match status" value="1"/>
</dbReference>
<dbReference type="InterPro" id="IPR032397">
    <property type="entry name" value="RHD_dimer"/>
</dbReference>
<reference evidence="3 4" key="1">
    <citation type="submission" date="2023-03" db="EMBL/GenBank/DDBJ databases">
        <title>High recombination rates correlate with genetic variation in Cardiocondyla obscurior ants.</title>
        <authorList>
            <person name="Errbii M."/>
        </authorList>
    </citation>
    <scope>NUCLEOTIDE SEQUENCE [LARGE SCALE GENOMIC DNA]</scope>
    <source>
        <strain evidence="3">Alpha-2009</strain>
        <tissue evidence="3">Whole body</tissue>
    </source>
</reference>
<dbReference type="Proteomes" id="UP001430953">
    <property type="component" value="Unassembled WGS sequence"/>
</dbReference>
<dbReference type="SMART" id="SM00429">
    <property type="entry name" value="IPT"/>
    <property type="match status" value="1"/>
</dbReference>
<dbReference type="SUPFAM" id="SSF47986">
    <property type="entry name" value="DEATH domain"/>
    <property type="match status" value="1"/>
</dbReference>
<dbReference type="Pfam" id="PF00023">
    <property type="entry name" value="Ank"/>
    <property type="match status" value="1"/>
</dbReference>
<dbReference type="SMART" id="SM00248">
    <property type="entry name" value="ANK"/>
    <property type="match status" value="6"/>
</dbReference>
<protein>
    <recommendedName>
        <fullName evidence="2">RHD domain-containing protein</fullName>
    </recommendedName>
</protein>
<dbReference type="SUPFAM" id="SSF49417">
    <property type="entry name" value="p53-like transcription factors"/>
    <property type="match status" value="1"/>
</dbReference>
<dbReference type="SUPFAM" id="SSF48403">
    <property type="entry name" value="Ankyrin repeat"/>
    <property type="match status" value="1"/>
</dbReference>
<dbReference type="InterPro" id="IPR000451">
    <property type="entry name" value="NFkB/Dor"/>
</dbReference>
<feature type="repeat" description="ANK" evidence="1">
    <location>
        <begin position="645"/>
        <end position="668"/>
    </location>
</feature>
<dbReference type="GO" id="GO:0002225">
    <property type="term" value="P:positive regulation of antimicrobial peptide production"/>
    <property type="evidence" value="ECO:0007669"/>
    <property type="project" value="UniProtKB-ARBA"/>
</dbReference>
<dbReference type="FunFam" id="2.60.40.10:FF:000046">
    <property type="entry name" value="Nuclear factor NF-kappa-B p105 subunit"/>
    <property type="match status" value="1"/>
</dbReference>
<dbReference type="PRINTS" id="PR00057">
    <property type="entry name" value="NFKBTNSCPFCT"/>
</dbReference>
<feature type="repeat" description="ANK" evidence="1">
    <location>
        <begin position="543"/>
        <end position="575"/>
    </location>
</feature>
<dbReference type="Gene3D" id="2.60.40.10">
    <property type="entry name" value="Immunoglobulins"/>
    <property type="match status" value="1"/>
</dbReference>
<gene>
    <name evidence="3" type="ORF">PUN28_008825</name>
</gene>
<dbReference type="SUPFAM" id="SSF81296">
    <property type="entry name" value="E set domains"/>
    <property type="match status" value="1"/>
</dbReference>
<dbReference type="InterPro" id="IPR011539">
    <property type="entry name" value="RHD_DNA_bind_dom"/>
</dbReference>
<dbReference type="EMBL" id="JADYXP020000008">
    <property type="protein sequence ID" value="KAL0117681.1"/>
    <property type="molecule type" value="Genomic_DNA"/>
</dbReference>
<dbReference type="GO" id="GO:0035206">
    <property type="term" value="P:regulation of hemocyte proliferation"/>
    <property type="evidence" value="ECO:0007669"/>
    <property type="project" value="UniProtKB-ARBA"/>
</dbReference>
<evidence type="ECO:0000313" key="3">
    <source>
        <dbReference type="EMBL" id="KAL0117681.1"/>
    </source>
</evidence>
<dbReference type="PROSITE" id="PS50297">
    <property type="entry name" value="ANK_REP_REGION"/>
    <property type="match status" value="3"/>
</dbReference>
<dbReference type="PROSITE" id="PS50088">
    <property type="entry name" value="ANK_REPEAT"/>
    <property type="match status" value="4"/>
</dbReference>
<feature type="domain" description="RHD" evidence="2">
    <location>
        <begin position="62"/>
        <end position="258"/>
    </location>
</feature>
<dbReference type="InterPro" id="IPR002110">
    <property type="entry name" value="Ankyrin_rpt"/>
</dbReference>
<organism evidence="3 4">
    <name type="scientific">Cardiocondyla obscurior</name>
    <dbReference type="NCBI Taxonomy" id="286306"/>
    <lineage>
        <taxon>Eukaryota</taxon>
        <taxon>Metazoa</taxon>
        <taxon>Ecdysozoa</taxon>
        <taxon>Arthropoda</taxon>
        <taxon>Hexapoda</taxon>
        <taxon>Insecta</taxon>
        <taxon>Pterygota</taxon>
        <taxon>Neoptera</taxon>
        <taxon>Endopterygota</taxon>
        <taxon>Hymenoptera</taxon>
        <taxon>Apocrita</taxon>
        <taxon>Aculeata</taxon>
        <taxon>Formicoidea</taxon>
        <taxon>Formicidae</taxon>
        <taxon>Myrmicinae</taxon>
        <taxon>Cardiocondyla</taxon>
    </lineage>
</organism>
<dbReference type="InterPro" id="IPR002909">
    <property type="entry name" value="IPT_dom"/>
</dbReference>
<dbReference type="InterPro" id="IPR033926">
    <property type="entry name" value="IPT_NFkappaB"/>
</dbReference>
<comment type="caution">
    <text evidence="3">The sequence shown here is derived from an EMBL/GenBank/DDBJ whole genome shotgun (WGS) entry which is preliminary data.</text>
</comment>
<keyword evidence="4" id="KW-1185">Reference proteome</keyword>
<dbReference type="Pfam" id="PF00554">
    <property type="entry name" value="RHD_DNA_bind"/>
    <property type="match status" value="1"/>
</dbReference>
<evidence type="ECO:0000259" key="2">
    <source>
        <dbReference type="PROSITE" id="PS50254"/>
    </source>
</evidence>
<accession>A0AAW2FP28</accession>
<dbReference type="InterPro" id="IPR013783">
    <property type="entry name" value="Ig-like_fold"/>
</dbReference>
<dbReference type="PROSITE" id="PS50254">
    <property type="entry name" value="REL_2"/>
    <property type="match status" value="1"/>
</dbReference>
<dbReference type="CDD" id="cd01177">
    <property type="entry name" value="IPT_NFkappaB"/>
    <property type="match status" value="1"/>
</dbReference>
<dbReference type="GO" id="GO:0005737">
    <property type="term" value="C:cytoplasm"/>
    <property type="evidence" value="ECO:0007669"/>
    <property type="project" value="InterPro"/>
</dbReference>
<feature type="repeat" description="ANK" evidence="1">
    <location>
        <begin position="611"/>
        <end position="643"/>
    </location>
</feature>
<dbReference type="GO" id="GO:0007249">
    <property type="term" value="P:canonical NF-kappaB signal transduction"/>
    <property type="evidence" value="ECO:0007669"/>
    <property type="project" value="UniProtKB-ARBA"/>
</dbReference>
<keyword evidence="1" id="KW-0040">ANK repeat</keyword>
<proteinExistence type="predicted"/>
<dbReference type="GO" id="GO:0005654">
    <property type="term" value="C:nucleoplasm"/>
    <property type="evidence" value="ECO:0007669"/>
    <property type="project" value="UniProtKB-ARBA"/>
</dbReference>
<dbReference type="PANTHER" id="PTHR24169:SF28">
    <property type="entry name" value="NUCLEAR FACTOR NF-KAPPA-B P110 SUBUNIT"/>
    <property type="match status" value="1"/>
</dbReference>
<dbReference type="InterPro" id="IPR011029">
    <property type="entry name" value="DEATH-like_dom_sf"/>
</dbReference>
<dbReference type="GO" id="GO:0000978">
    <property type="term" value="F:RNA polymerase II cis-regulatory region sequence-specific DNA binding"/>
    <property type="evidence" value="ECO:0007669"/>
    <property type="project" value="TreeGrafter"/>
</dbReference>
<dbReference type="InterPro" id="IPR014756">
    <property type="entry name" value="Ig_E-set"/>
</dbReference>
<dbReference type="InterPro" id="IPR036770">
    <property type="entry name" value="Ankyrin_rpt-contain_sf"/>
</dbReference>
<feature type="repeat" description="ANK" evidence="1">
    <location>
        <begin position="679"/>
        <end position="714"/>
    </location>
</feature>
<dbReference type="InterPro" id="IPR008967">
    <property type="entry name" value="p53-like_TF_DNA-bd_sf"/>
</dbReference>
<name>A0AAW2FP28_9HYME</name>
<dbReference type="PANTHER" id="PTHR24169">
    <property type="entry name" value="NUCLEAR FACTOR NF-KAPPA-B PROTEIN"/>
    <property type="match status" value="1"/>
</dbReference>
<evidence type="ECO:0000256" key="1">
    <source>
        <dbReference type="PROSITE-ProRule" id="PRU00023"/>
    </source>
</evidence>
<dbReference type="GO" id="GO:0001228">
    <property type="term" value="F:DNA-binding transcription activator activity, RNA polymerase II-specific"/>
    <property type="evidence" value="ECO:0007669"/>
    <property type="project" value="UniProtKB-ARBA"/>
</dbReference>
<dbReference type="AlphaFoldDB" id="A0AAW2FP28"/>
<dbReference type="GO" id="GO:0048935">
    <property type="term" value="P:peripheral nervous system neuron development"/>
    <property type="evidence" value="ECO:0007669"/>
    <property type="project" value="UniProtKB-ARBA"/>
</dbReference>
<dbReference type="GO" id="GO:0008063">
    <property type="term" value="P:Toll signaling pathway"/>
    <property type="evidence" value="ECO:0007669"/>
    <property type="project" value="UniProtKB-ARBA"/>
</dbReference>
<dbReference type="Gene3D" id="2.60.40.340">
    <property type="entry name" value="Rel homology domain (RHD), DNA-binding domain"/>
    <property type="match status" value="1"/>
</dbReference>
<dbReference type="GO" id="GO:0045087">
    <property type="term" value="P:innate immune response"/>
    <property type="evidence" value="ECO:0007669"/>
    <property type="project" value="UniProtKB-ARBA"/>
</dbReference>
<evidence type="ECO:0000313" key="4">
    <source>
        <dbReference type="Proteomes" id="UP001430953"/>
    </source>
</evidence>